<dbReference type="InterPro" id="IPR019180">
    <property type="entry name" value="Oxidoreductase-like_N"/>
</dbReference>
<protein>
    <recommendedName>
        <fullName evidence="2">Oxidoreductase-like domain-containing protein</fullName>
    </recommendedName>
</protein>
<dbReference type="AlphaFoldDB" id="A0A9X3EGG4"/>
<dbReference type="RefSeq" id="WP_283174973.1">
    <property type="nucleotide sequence ID" value="NZ_JAPNOA010000056.1"/>
</dbReference>
<keyword evidence="4" id="KW-1185">Reference proteome</keyword>
<evidence type="ECO:0000313" key="3">
    <source>
        <dbReference type="EMBL" id="MCY0966776.1"/>
    </source>
</evidence>
<accession>A0A9X3EGG4</accession>
<feature type="domain" description="Oxidoreductase-like" evidence="2">
    <location>
        <begin position="3"/>
        <end position="41"/>
    </location>
</feature>
<sequence length="59" mass="6654">MIEKPLPPGDYECCESGCDRCVWDIYREDLQEWEAAQKAANANPEPPQATPTISEQKNS</sequence>
<comment type="caution">
    <text evidence="3">The sequence shown here is derived from an EMBL/GenBank/DDBJ whole genome shotgun (WGS) entry which is preliminary data.</text>
</comment>
<evidence type="ECO:0000259" key="2">
    <source>
        <dbReference type="Pfam" id="PF09791"/>
    </source>
</evidence>
<reference evidence="3" key="1">
    <citation type="submission" date="2022-11" db="EMBL/GenBank/DDBJ databases">
        <title>Parathalassolutuus dongxingensis gen. nov., sp. nov., a novel member of family Oceanospirillaceae isolated from a coastal shrimp pond in Guangxi, China.</title>
        <authorList>
            <person name="Chen H."/>
        </authorList>
    </citation>
    <scope>NUCLEOTIDE SEQUENCE</scope>
    <source>
        <strain evidence="3">G-43</strain>
    </source>
</reference>
<dbReference type="PANTHER" id="PTHR21193:SF3">
    <property type="entry name" value="OXIDOREDUCTASE-LIKE DOMAIN-CONTAINING PROTEIN 1"/>
    <property type="match status" value="1"/>
</dbReference>
<dbReference type="Proteomes" id="UP001150830">
    <property type="component" value="Unassembled WGS sequence"/>
</dbReference>
<proteinExistence type="predicted"/>
<feature type="region of interest" description="Disordered" evidence="1">
    <location>
        <begin position="36"/>
        <end position="59"/>
    </location>
</feature>
<gene>
    <name evidence="3" type="ORF">OUO13_16460</name>
</gene>
<dbReference type="Pfam" id="PF09791">
    <property type="entry name" value="Oxidored-like"/>
    <property type="match status" value="1"/>
</dbReference>
<organism evidence="3 4">
    <name type="scientific">Parathalassolituus penaei</name>
    <dbReference type="NCBI Taxonomy" id="2997323"/>
    <lineage>
        <taxon>Bacteria</taxon>
        <taxon>Pseudomonadati</taxon>
        <taxon>Pseudomonadota</taxon>
        <taxon>Gammaproteobacteria</taxon>
        <taxon>Oceanospirillales</taxon>
        <taxon>Oceanospirillaceae</taxon>
        <taxon>Parathalassolituus</taxon>
    </lineage>
</organism>
<dbReference type="PANTHER" id="PTHR21193">
    <property type="entry name" value="OXIDOREDUCTASE-LIKE DOMAIN-CONTAINING PROTEIN 1"/>
    <property type="match status" value="1"/>
</dbReference>
<dbReference type="EMBL" id="JAPNOA010000056">
    <property type="protein sequence ID" value="MCY0966776.1"/>
    <property type="molecule type" value="Genomic_DNA"/>
</dbReference>
<feature type="compositionally biased region" description="Polar residues" evidence="1">
    <location>
        <begin position="50"/>
        <end position="59"/>
    </location>
</feature>
<evidence type="ECO:0000256" key="1">
    <source>
        <dbReference type="SAM" id="MobiDB-lite"/>
    </source>
</evidence>
<evidence type="ECO:0000313" key="4">
    <source>
        <dbReference type="Proteomes" id="UP001150830"/>
    </source>
</evidence>
<name>A0A9X3EGG4_9GAMM</name>
<dbReference type="InterPro" id="IPR039251">
    <property type="entry name" value="OXLD1"/>
</dbReference>